<reference evidence="1 2" key="1">
    <citation type="submission" date="2016-10" db="EMBL/GenBank/DDBJ databases">
        <authorList>
            <person name="de Groot N.N."/>
        </authorList>
    </citation>
    <scope>NUCLEOTIDE SEQUENCE [LARGE SCALE GENOMIC DNA]</scope>
    <source>
        <strain evidence="1 2">DSM 9990</strain>
    </source>
</reference>
<dbReference type="EMBL" id="FOUU01000008">
    <property type="protein sequence ID" value="SFM96992.1"/>
    <property type="molecule type" value="Genomic_DNA"/>
</dbReference>
<dbReference type="RefSeq" id="WP_093395713.1">
    <property type="nucleotide sequence ID" value="NZ_FOUU01000008.1"/>
</dbReference>
<dbReference type="STRING" id="39841.SAMN05660836_02144"/>
<keyword evidence="2" id="KW-1185">Reference proteome</keyword>
<dbReference type="Proteomes" id="UP000199611">
    <property type="component" value="Unassembled WGS sequence"/>
</dbReference>
<proteinExistence type="predicted"/>
<dbReference type="PANTHER" id="PTHR35866">
    <property type="entry name" value="PUTATIVE-RELATED"/>
    <property type="match status" value="1"/>
</dbReference>
<dbReference type="AlphaFoldDB" id="A0A1I4V713"/>
<sequence length="238" mass="27157">MVESKEELVLEGGDSICFACHQGLPCFTRCCRDVNIYLTPYDVLRMRRALGMGSSEFLSRYTRSFLAKVTHVPVVQLLMDPETLNCLLVTDEGCRIYDDRPWACRMYPLDINPRKPGSYRLIAGADKCFGLKEAQSWTLKEWLSSQGIEPYERMEALYQSIMPAGFKPGGIMDAGLGKLIFLAYDLDIFMEMVKDPKFRKLHEISEPEFNEAMSNDEKLLELAFGYIKGQLEELYGLA</sequence>
<gene>
    <name evidence="1" type="ORF">SAMN05660836_02144</name>
</gene>
<dbReference type="Pfam" id="PF03692">
    <property type="entry name" value="CxxCxxCC"/>
    <property type="match status" value="1"/>
</dbReference>
<organism evidence="1 2">
    <name type="scientific">Thermodesulforhabdus norvegica</name>
    <dbReference type="NCBI Taxonomy" id="39841"/>
    <lineage>
        <taxon>Bacteria</taxon>
        <taxon>Pseudomonadati</taxon>
        <taxon>Thermodesulfobacteriota</taxon>
        <taxon>Syntrophobacteria</taxon>
        <taxon>Syntrophobacterales</taxon>
        <taxon>Thermodesulforhabdaceae</taxon>
        <taxon>Thermodesulforhabdus</taxon>
    </lineage>
</organism>
<dbReference type="OrthoDB" id="275146at2"/>
<protein>
    <recommendedName>
        <fullName evidence="3">YkgJ family cysteine cluster protein</fullName>
    </recommendedName>
</protein>
<dbReference type="InterPro" id="IPR005358">
    <property type="entry name" value="Puta_zinc/iron-chelating_dom"/>
</dbReference>
<name>A0A1I4V713_9BACT</name>
<evidence type="ECO:0008006" key="3">
    <source>
        <dbReference type="Google" id="ProtNLM"/>
    </source>
</evidence>
<accession>A0A1I4V713</accession>
<dbReference type="PANTHER" id="PTHR35866:SF1">
    <property type="entry name" value="YKGJ FAMILY CYSTEINE CLUSTER PROTEIN"/>
    <property type="match status" value="1"/>
</dbReference>
<evidence type="ECO:0000313" key="1">
    <source>
        <dbReference type="EMBL" id="SFM96992.1"/>
    </source>
</evidence>
<evidence type="ECO:0000313" key="2">
    <source>
        <dbReference type="Proteomes" id="UP000199611"/>
    </source>
</evidence>